<dbReference type="GO" id="GO:0003729">
    <property type="term" value="F:mRNA binding"/>
    <property type="evidence" value="ECO:0007669"/>
    <property type="project" value="TreeGrafter"/>
</dbReference>
<reference evidence="14" key="1">
    <citation type="submission" date="2020-01" db="EMBL/GenBank/DDBJ databases">
        <title>Draft genome sequence of the Termite Coptotermes fromosanus.</title>
        <authorList>
            <person name="Itakura S."/>
            <person name="Yosikawa Y."/>
            <person name="Umezawa K."/>
        </authorList>
    </citation>
    <scope>NUCLEOTIDE SEQUENCE [LARGE SCALE GENOMIC DNA]</scope>
</reference>
<dbReference type="Gene3D" id="3.30.40.10">
    <property type="entry name" value="Zinc/RING finger domain, C3HC4 (zinc finger)"/>
    <property type="match status" value="1"/>
</dbReference>
<dbReference type="SMART" id="SM00356">
    <property type="entry name" value="ZnF_C3H1"/>
    <property type="match status" value="1"/>
</dbReference>
<dbReference type="InterPro" id="IPR011990">
    <property type="entry name" value="TPR-like_helical_dom_sf"/>
</dbReference>
<evidence type="ECO:0000256" key="2">
    <source>
        <dbReference type="ARBA" id="ARBA00004201"/>
    </source>
</evidence>
<evidence type="ECO:0000256" key="4">
    <source>
        <dbReference type="ARBA" id="ARBA00022679"/>
    </source>
</evidence>
<evidence type="ECO:0000313" key="13">
    <source>
        <dbReference type="EMBL" id="GFG40432.1"/>
    </source>
</evidence>
<dbReference type="InterPro" id="IPR017907">
    <property type="entry name" value="Znf_RING_CS"/>
</dbReference>
<dbReference type="GO" id="GO:0006511">
    <property type="term" value="P:ubiquitin-dependent protein catabolic process"/>
    <property type="evidence" value="ECO:0007669"/>
    <property type="project" value="TreeGrafter"/>
</dbReference>
<feature type="zinc finger region" description="C3H1-type" evidence="8">
    <location>
        <begin position="1252"/>
        <end position="1280"/>
    </location>
</feature>
<organism evidence="13 14">
    <name type="scientific">Coptotermes formosanus</name>
    <name type="common">Formosan subterranean termite</name>
    <dbReference type="NCBI Taxonomy" id="36987"/>
    <lineage>
        <taxon>Eukaryota</taxon>
        <taxon>Metazoa</taxon>
        <taxon>Ecdysozoa</taxon>
        <taxon>Arthropoda</taxon>
        <taxon>Hexapoda</taxon>
        <taxon>Insecta</taxon>
        <taxon>Pterygota</taxon>
        <taxon>Neoptera</taxon>
        <taxon>Polyneoptera</taxon>
        <taxon>Dictyoptera</taxon>
        <taxon>Blattodea</taxon>
        <taxon>Blattoidea</taxon>
        <taxon>Termitoidae</taxon>
        <taxon>Rhinotermitidae</taxon>
        <taxon>Coptotermes</taxon>
    </lineage>
</organism>
<dbReference type="InterPro" id="IPR000571">
    <property type="entry name" value="Znf_CCCH"/>
</dbReference>
<evidence type="ECO:0000256" key="8">
    <source>
        <dbReference type="PROSITE-ProRule" id="PRU00723"/>
    </source>
</evidence>
<dbReference type="InterPro" id="IPR036855">
    <property type="entry name" value="Znf_CCCH_sf"/>
</dbReference>
<dbReference type="InterPro" id="IPR041523">
    <property type="entry name" value="ROQ_II"/>
</dbReference>
<proteinExistence type="predicted"/>
<gene>
    <name evidence="13" type="ORF">Cfor_01601</name>
</gene>
<dbReference type="Pfam" id="PF00642">
    <property type="entry name" value="zf-CCCH"/>
    <property type="match status" value="1"/>
</dbReference>
<dbReference type="Pfam" id="PF21206">
    <property type="entry name" value="Roquin_1_2-like_ROQ"/>
    <property type="match status" value="1"/>
</dbReference>
<evidence type="ECO:0000256" key="9">
    <source>
        <dbReference type="SAM" id="Coils"/>
    </source>
</evidence>
<dbReference type="PANTHER" id="PTHR13139:SF54">
    <property type="entry name" value="RING-TYPE E3 UBIQUITIN TRANSFERASE"/>
    <property type="match status" value="1"/>
</dbReference>
<dbReference type="GO" id="GO:0008270">
    <property type="term" value="F:zinc ion binding"/>
    <property type="evidence" value="ECO:0007669"/>
    <property type="project" value="UniProtKB-KW"/>
</dbReference>
<dbReference type="GO" id="GO:0000209">
    <property type="term" value="P:protein polyubiquitination"/>
    <property type="evidence" value="ECO:0007669"/>
    <property type="project" value="TreeGrafter"/>
</dbReference>
<dbReference type="Pfam" id="PF21371">
    <property type="entry name" value="Apc5_N"/>
    <property type="match status" value="1"/>
</dbReference>
<evidence type="ECO:0000256" key="7">
    <source>
        <dbReference type="ARBA" id="ARBA00022833"/>
    </source>
</evidence>
<accession>A0A6L2Q9Y6</accession>
<keyword evidence="9" id="KW-0175">Coiled coil</keyword>
<protein>
    <recommendedName>
        <fullName evidence="3">RING-type E3 ubiquitin transferase</fullName>
        <ecNumber evidence="3">2.3.2.27</ecNumber>
    </recommendedName>
</protein>
<dbReference type="GO" id="GO:0000288">
    <property type="term" value="P:nuclear-transcribed mRNA catabolic process, deadenylation-dependent decay"/>
    <property type="evidence" value="ECO:0007669"/>
    <property type="project" value="TreeGrafter"/>
</dbReference>
<evidence type="ECO:0000259" key="11">
    <source>
        <dbReference type="PROSITE" id="PS50089"/>
    </source>
</evidence>
<dbReference type="PROSITE" id="PS50089">
    <property type="entry name" value="ZF_RING_2"/>
    <property type="match status" value="1"/>
</dbReference>
<dbReference type="InterPro" id="IPR052249">
    <property type="entry name" value="Roquin_domain"/>
</dbReference>
<dbReference type="PROSITE" id="PS00518">
    <property type="entry name" value="ZF_RING_1"/>
    <property type="match status" value="1"/>
</dbReference>
<dbReference type="Pfam" id="PF18386">
    <property type="entry name" value="ROQ_II"/>
    <property type="match status" value="1"/>
</dbReference>
<dbReference type="Gene3D" id="4.10.1000.10">
    <property type="entry name" value="Zinc finger, CCCH-type"/>
    <property type="match status" value="1"/>
</dbReference>
<dbReference type="PROSITE" id="PS50103">
    <property type="entry name" value="ZF_C3H1"/>
    <property type="match status" value="1"/>
</dbReference>
<evidence type="ECO:0000256" key="1">
    <source>
        <dbReference type="ARBA" id="ARBA00000900"/>
    </source>
</evidence>
<dbReference type="SUPFAM" id="SSF90229">
    <property type="entry name" value="CCCH zinc finger"/>
    <property type="match status" value="1"/>
</dbReference>
<evidence type="ECO:0000259" key="12">
    <source>
        <dbReference type="PROSITE" id="PS50103"/>
    </source>
</evidence>
<comment type="catalytic activity">
    <reaction evidence="1">
        <text>S-ubiquitinyl-[E2 ubiquitin-conjugating enzyme]-L-cysteine + [acceptor protein]-L-lysine = [E2 ubiquitin-conjugating enzyme]-L-cysteine + N(6)-ubiquitinyl-[acceptor protein]-L-lysine.</text>
        <dbReference type="EC" id="2.3.2.27"/>
    </reaction>
</comment>
<dbReference type="Pfam" id="PF12862">
    <property type="entry name" value="ANAPC5"/>
    <property type="match status" value="2"/>
</dbReference>
<dbReference type="EC" id="2.3.2.27" evidence="3"/>
<evidence type="ECO:0000256" key="10">
    <source>
        <dbReference type="SAM" id="MobiDB-lite"/>
    </source>
</evidence>
<feature type="region of interest" description="Disordered" evidence="10">
    <location>
        <begin position="1438"/>
        <end position="1467"/>
    </location>
</feature>
<dbReference type="CDD" id="cd16270">
    <property type="entry name" value="Apc5_N"/>
    <property type="match status" value="1"/>
</dbReference>
<feature type="compositionally biased region" description="Polar residues" evidence="10">
    <location>
        <begin position="1294"/>
        <end position="1306"/>
    </location>
</feature>
<comment type="caution">
    <text evidence="13">The sequence shown here is derived from an EMBL/GenBank/DDBJ whole genome shotgun (WGS) entry which is preliminary data.</text>
</comment>
<feature type="region of interest" description="Disordered" evidence="10">
    <location>
        <begin position="1284"/>
        <end position="1316"/>
    </location>
</feature>
<feature type="domain" description="C3H1-type" evidence="12">
    <location>
        <begin position="1252"/>
        <end position="1280"/>
    </location>
</feature>
<dbReference type="InterPro" id="IPR026000">
    <property type="entry name" value="Apc5_dom"/>
</dbReference>
<comment type="subcellular location">
    <subcellularLocation>
        <location evidence="2">Cytoplasm</location>
        <location evidence="2">P-body</location>
    </subcellularLocation>
</comment>
<dbReference type="GO" id="GO:0003725">
    <property type="term" value="F:double-stranded RNA binding"/>
    <property type="evidence" value="ECO:0007669"/>
    <property type="project" value="TreeGrafter"/>
</dbReference>
<dbReference type="Proteomes" id="UP000502823">
    <property type="component" value="Unassembled WGS sequence"/>
</dbReference>
<feature type="coiled-coil region" evidence="9">
    <location>
        <begin position="1699"/>
        <end position="1726"/>
    </location>
</feature>
<dbReference type="GO" id="GO:0010494">
    <property type="term" value="C:cytoplasmic stress granule"/>
    <property type="evidence" value="ECO:0007669"/>
    <property type="project" value="TreeGrafter"/>
</dbReference>
<dbReference type="EMBL" id="BLKM01002051">
    <property type="protein sequence ID" value="GFG40432.1"/>
    <property type="molecule type" value="Genomic_DNA"/>
</dbReference>
<dbReference type="FunFam" id="1.20.120.1790:FF:000001">
    <property type="entry name" value="roquin-1 isoform X1"/>
    <property type="match status" value="1"/>
</dbReference>
<dbReference type="PANTHER" id="PTHR13139">
    <property type="entry name" value="RING FINGER AND CCCH-TYPE ZINC FINGER DOMAIN-CONTAINING PROTEIN"/>
    <property type="match status" value="1"/>
</dbReference>
<keyword evidence="14" id="KW-1185">Reference proteome</keyword>
<evidence type="ECO:0000256" key="3">
    <source>
        <dbReference type="ARBA" id="ARBA00012483"/>
    </source>
</evidence>
<keyword evidence="7 8" id="KW-0862">Zinc</keyword>
<dbReference type="OrthoDB" id="10067217at2759"/>
<evidence type="ECO:0000256" key="6">
    <source>
        <dbReference type="ARBA" id="ARBA00022771"/>
    </source>
</evidence>
<dbReference type="InterPro" id="IPR048575">
    <property type="entry name" value="Roquin_1_2-like_ROQ"/>
</dbReference>
<evidence type="ECO:0000256" key="5">
    <source>
        <dbReference type="ARBA" id="ARBA00022723"/>
    </source>
</evidence>
<dbReference type="InterPro" id="IPR048968">
    <property type="entry name" value="Apc5_N"/>
</dbReference>
<dbReference type="SUPFAM" id="SSF57850">
    <property type="entry name" value="RING/U-box"/>
    <property type="match status" value="1"/>
</dbReference>
<dbReference type="Gene3D" id="1.20.120.1790">
    <property type="match status" value="1"/>
</dbReference>
<dbReference type="Gene3D" id="1.25.40.10">
    <property type="entry name" value="Tetratricopeptide repeat domain"/>
    <property type="match status" value="1"/>
</dbReference>
<dbReference type="FunFam" id="3.30.40.10:FF:000047">
    <property type="entry name" value="Roquin-2 isoform 1"/>
    <property type="match status" value="1"/>
</dbReference>
<dbReference type="GO" id="GO:0000932">
    <property type="term" value="C:P-body"/>
    <property type="evidence" value="ECO:0007669"/>
    <property type="project" value="UniProtKB-SubCell"/>
</dbReference>
<dbReference type="InterPro" id="IPR013083">
    <property type="entry name" value="Znf_RING/FYVE/PHD"/>
</dbReference>
<keyword evidence="4" id="KW-0808">Transferase</keyword>
<dbReference type="GO" id="GO:0061630">
    <property type="term" value="F:ubiquitin protein ligase activity"/>
    <property type="evidence" value="ECO:0007669"/>
    <property type="project" value="UniProtKB-EC"/>
</dbReference>
<name>A0A6L2Q9Y6_COPFO</name>
<keyword evidence="5 8" id="KW-0479">Metal-binding</keyword>
<evidence type="ECO:0000313" key="14">
    <source>
        <dbReference type="Proteomes" id="UP000502823"/>
    </source>
</evidence>
<dbReference type="SMART" id="SM00184">
    <property type="entry name" value="RING"/>
    <property type="match status" value="1"/>
</dbReference>
<sequence length="1799" mass="198612">MATAKDILNFGVIQRKSNKDSVTPHKIAVVLLIREFCLLKAKARTEQLLKQDDGSFFSVEPQHRRDLCMLVLKLIQCPDLELNELRAIMSSGKYALLAAHVQNFDKKLVEILQKGVSSVLDLIQSLRRLMVEPSHMVPPIVHKSSVIGLYIRRIMVLFDKLSFSQVVGIFQTFKLYYERSTSKPRLPVDTSEESEETGSDMECSLCVNEPSKQIPGKELPSLTVGDSGSSNPERVCWSRRQAELFIAQQASLMQTHEMAALSPPELQERIKELLRANPEYAEAHYLSYLNCLRVKEFCGAIDSLFHCFDRNSLISDSKGNNQDEKSRGFRYAALNLAVLHAQFGHKKEALLALKEAIMTSHEANDNVCLQHALAWLYKLSDDNKEMLMERSISRSGDLNLSYLTSLGIQSFAQYAGVTGGKPALVFDLLMKSDVLNCQHSMIDLMTNIYAQKAALWCLYGKTEMSSLSSQLLLHLNTSNPTQGIQSYNGEGTCQAICNVANILMEQGEYHLATVVLVNARERFPHEPISHSWMFCEQILCFTKAMHHGKWQEAGHAVARLAAINKWESKLRKAELFVAMGNYPGAGAYVHSVLDYFRHRSETECVCPSLRVRALILAAELQSSCASATSASAGAISLLTTALALAQLHYLDYLAAIVALHLANLQLQMGLPSQALKLTDQSLLIILSHGGTYDQGRALLLFAKCKVAAVAGQPADVRKKALNEAISMLSKVKINFQKTEAYYRVKDVLYLQIKPIMCNSREEWMKFVLGKGVTKICTLLGESFKCYNFKCNGFTTDKPTELLITFINSLTSEDDLKWIEICVVNCHKLPCTQATKNGLGPQMPIQAPQWTEFLSCPVCCNEFDPTLRSPISLGCGHTVCKTCLSNLHRKQCPFDQTSINTDIENLPINFALLQLVGASVPETEGGGSIKHLTKEDLKNYLQAKKCIEELALYLKPFSSGNGSGGTSVLSRPMQRKLVTLINCQLMEEEGRSRAMRAARSLGERTVTELILQHQNPQQLSANLWAAVRARGCQFLGPAMQEEVLKLVLLALEDGSALSRKVLVMFVVQRLEPHFPQASKTSIGHVVQLLYRASCFKVSKREGDSSLMQLKEEFRTYEALRREHDAQIVQIATEAGLRIAPDQWSALLYGDTAHKSHMQSIIDKLQTPQSFAQSVQELVIALQRTGDPGNLSVLRLHLELLAAIDPSPESSPPMWCECCGALEAVRIVVTGLVEFIQHHGSRKLQEPGHAHNAKYKTSMCRDLTLKGSCPRGTNCTFAHSEDEQEKYRAKNRKATTRNSTGVSKNQDIGNKEGQSGDFHNSEKVFVQTDDLLYSTTTPTITPSAFENSVLREGYLTATQSLQVAPPVPTPVVRPPAGGLEYGSYPVGGSQSTSIYQPSQQQMFAPTPGTFTPDIYSAASHNMLLTSGGQIYATPLHSEYGSPMSPAEHQPVETSRTGNTWEQNSSSNQQNWLHTQCAGTSATKRVASRSLAALQQRRQEIISQLEKVVGKSAASAISSSTGSQARVTSVFPSMDNQTNTATYSIWTSGGILHTGRGANSQVSHFAAAGHPTTLHRSDSVMADDEFIPFDPPIVSKYGPISRMSKTILRPNSSVQVSASFGDGTISTPMVRRPVPAASPVASWYFNAAQGYPAAAIAAGRHILAPPSAGLGDGYITIGHGILDPPQLFMQNKSADCSSADVLVLADTQKVGLKQQLRNLEKQLNDLKLATQGPCAPLSEGEKLTHELQLVEQGIREKEKELRLEDTYEAGIANDMRELEMRLEYELEEQEKRWSSEEESGKK</sequence>
<dbReference type="InParanoid" id="A0A6L2Q9Y6"/>
<dbReference type="InterPro" id="IPR001841">
    <property type="entry name" value="Znf_RING"/>
</dbReference>
<dbReference type="GO" id="GO:0035613">
    <property type="term" value="F:RNA stem-loop binding"/>
    <property type="evidence" value="ECO:0007669"/>
    <property type="project" value="TreeGrafter"/>
</dbReference>
<keyword evidence="6 8" id="KW-0863">Zinc-finger</keyword>
<feature type="domain" description="RING-type" evidence="11">
    <location>
        <begin position="855"/>
        <end position="895"/>
    </location>
</feature>
<feature type="compositionally biased region" description="Polar residues" evidence="10">
    <location>
        <begin position="1449"/>
        <end position="1467"/>
    </location>
</feature>